<sequence length="159" mass="16736">MNTINPHTHHPGPGDGPGQSQPVRESGPAPQGPEIPSAERATEGSAPDRPEALVGPGGQGVPDAVEADHIRRRQDLGPAEGRPARGVEWVRPTDLMARHSAVVAGRGIDFEAALARRVRGPLVAPARRLGSRVAHLPPMSAFGRGHQPHQVSRDAVGYN</sequence>
<protein>
    <submittedName>
        <fullName evidence="2">Uncharacterized protein</fullName>
    </submittedName>
</protein>
<name>A0ABT2HSI4_9MICC</name>
<proteinExistence type="predicted"/>
<dbReference type="EMBL" id="JALXMO010000034">
    <property type="protein sequence ID" value="MCT1607679.1"/>
    <property type="molecule type" value="Genomic_DNA"/>
</dbReference>
<feature type="region of interest" description="Disordered" evidence="1">
    <location>
        <begin position="140"/>
        <end position="159"/>
    </location>
</feature>
<evidence type="ECO:0000313" key="2">
    <source>
        <dbReference type="EMBL" id="MCT1607679.1"/>
    </source>
</evidence>
<evidence type="ECO:0000313" key="3">
    <source>
        <dbReference type="Proteomes" id="UP001205046"/>
    </source>
</evidence>
<reference evidence="2 3" key="1">
    <citation type="submission" date="2022-04" db="EMBL/GenBank/DDBJ databases">
        <title>Human microbiome associated bacterial genomes.</title>
        <authorList>
            <person name="Sandstrom S."/>
            <person name="Salamzade R."/>
            <person name="Kalan L.R."/>
        </authorList>
    </citation>
    <scope>NUCLEOTIDE SEQUENCE [LARGE SCALE GENOMIC DNA]</scope>
    <source>
        <strain evidence="3">p3-SID767</strain>
    </source>
</reference>
<feature type="compositionally biased region" description="Basic and acidic residues" evidence="1">
    <location>
        <begin position="40"/>
        <end position="51"/>
    </location>
</feature>
<dbReference type="RefSeq" id="WP_260073561.1">
    <property type="nucleotide sequence ID" value="NZ_JALXMO010000034.1"/>
</dbReference>
<evidence type="ECO:0000256" key="1">
    <source>
        <dbReference type="SAM" id="MobiDB-lite"/>
    </source>
</evidence>
<gene>
    <name evidence="2" type="ORF">M3B43_10190</name>
</gene>
<organism evidence="2 3">
    <name type="scientific">Nesterenkonia massiliensis</name>
    <dbReference type="NCBI Taxonomy" id="1232429"/>
    <lineage>
        <taxon>Bacteria</taxon>
        <taxon>Bacillati</taxon>
        <taxon>Actinomycetota</taxon>
        <taxon>Actinomycetes</taxon>
        <taxon>Micrococcales</taxon>
        <taxon>Micrococcaceae</taxon>
        <taxon>Nesterenkonia</taxon>
    </lineage>
</organism>
<accession>A0ABT2HSI4</accession>
<feature type="region of interest" description="Disordered" evidence="1">
    <location>
        <begin position="1"/>
        <end position="66"/>
    </location>
</feature>
<comment type="caution">
    <text evidence="2">The sequence shown here is derived from an EMBL/GenBank/DDBJ whole genome shotgun (WGS) entry which is preliminary data.</text>
</comment>
<dbReference type="Proteomes" id="UP001205046">
    <property type="component" value="Unassembled WGS sequence"/>
</dbReference>
<keyword evidence="3" id="KW-1185">Reference proteome</keyword>